<keyword evidence="2" id="KW-1185">Reference proteome</keyword>
<accession>A0AA41YUM7</accession>
<gene>
    <name evidence="1" type="ORF">M8523_04100</name>
</gene>
<comment type="caution">
    <text evidence="1">The sequence shown here is derived from an EMBL/GenBank/DDBJ whole genome shotgun (WGS) entry which is preliminary data.</text>
</comment>
<evidence type="ECO:0000313" key="2">
    <source>
        <dbReference type="Proteomes" id="UP001165667"/>
    </source>
</evidence>
<sequence>MNANLPSLIDADTHGLLAPEDQDTLARAVMTLEHPSLPGRLSVLLGHQFSLAGQFVPDSILSAANSAATIALRAALKTAIATLPKGGKAAPARLHTALAAVSGAAGGIFGLASLPVELPISTTIILRSIADIARQEGEDPNDPATALACLEVFALGGGHEAGPASNSGYLAVRAVLARSVQQASRVMLQRGLMDEATPAMVRFIGQIVSRFSVAVSQKAMAQAIPVISAVTGAAINAAFTEHFQGLARAHFQVRRLERRYGTDVITREYRRLLAAEPAAA</sequence>
<dbReference type="PANTHER" id="PTHR41260">
    <property type="entry name" value="PROTEIN ECSC"/>
    <property type="match status" value="1"/>
</dbReference>
<dbReference type="PANTHER" id="PTHR41260:SF1">
    <property type="entry name" value="PROTEIN ECSC"/>
    <property type="match status" value="1"/>
</dbReference>
<evidence type="ECO:0000313" key="1">
    <source>
        <dbReference type="EMBL" id="MCW6507198.1"/>
    </source>
</evidence>
<dbReference type="AlphaFoldDB" id="A0AA41YUM7"/>
<dbReference type="Pfam" id="PF12787">
    <property type="entry name" value="EcsC"/>
    <property type="match status" value="1"/>
</dbReference>
<dbReference type="InterPro" id="IPR024787">
    <property type="entry name" value="EcsC"/>
</dbReference>
<name>A0AA41YUM7_9HYPH</name>
<dbReference type="EMBL" id="JAMOIM010000002">
    <property type="protein sequence ID" value="MCW6507198.1"/>
    <property type="molecule type" value="Genomic_DNA"/>
</dbReference>
<reference evidence="1" key="1">
    <citation type="submission" date="2022-05" db="EMBL/GenBank/DDBJ databases">
        <authorList>
            <person name="Pankratov T."/>
        </authorList>
    </citation>
    <scope>NUCLEOTIDE SEQUENCE</scope>
    <source>
        <strain evidence="1">BP6-180914</strain>
    </source>
</reference>
<dbReference type="RefSeq" id="WP_282583568.1">
    <property type="nucleotide sequence ID" value="NZ_JAMOIM010000002.1"/>
</dbReference>
<organism evidence="1 2">
    <name type="scientific">Lichenifustis flavocetrariae</name>
    <dbReference type="NCBI Taxonomy" id="2949735"/>
    <lineage>
        <taxon>Bacteria</taxon>
        <taxon>Pseudomonadati</taxon>
        <taxon>Pseudomonadota</taxon>
        <taxon>Alphaproteobacteria</taxon>
        <taxon>Hyphomicrobiales</taxon>
        <taxon>Lichenihabitantaceae</taxon>
        <taxon>Lichenifustis</taxon>
    </lineage>
</organism>
<proteinExistence type="predicted"/>
<protein>
    <submittedName>
        <fullName evidence="1">EcsC family protein</fullName>
    </submittedName>
</protein>
<dbReference type="Proteomes" id="UP001165667">
    <property type="component" value="Unassembled WGS sequence"/>
</dbReference>